<comment type="catalytic activity">
    <reaction evidence="15">
        <text>lactose(out) + N(pros)-phospho-L-histidyl-[protein] = lactose 6-phosphate(in) + L-histidyl-[protein]</text>
        <dbReference type="Rhea" id="RHEA:42400"/>
        <dbReference type="Rhea" id="RHEA-COMP:9745"/>
        <dbReference type="Rhea" id="RHEA-COMP:9746"/>
        <dbReference type="ChEBI" id="CHEBI:17716"/>
        <dbReference type="ChEBI" id="CHEBI:29979"/>
        <dbReference type="ChEBI" id="CHEBI:64837"/>
        <dbReference type="ChEBI" id="CHEBI:79080"/>
        <dbReference type="EC" id="2.7.1.207"/>
    </reaction>
</comment>
<feature type="transmembrane region" description="Helical" evidence="17">
    <location>
        <begin position="187"/>
        <end position="209"/>
    </location>
</feature>
<dbReference type="NCBIfam" id="TIGR00410">
    <property type="entry name" value="lacE"/>
    <property type="match status" value="1"/>
</dbReference>
<keyword evidence="5" id="KW-1003">Cell membrane</keyword>
<dbReference type="InterPro" id="IPR036095">
    <property type="entry name" value="PTS_EIIB-like_sf"/>
</dbReference>
<dbReference type="CDD" id="cd05565">
    <property type="entry name" value="PTS_IIB_lactose"/>
    <property type="match status" value="1"/>
</dbReference>
<feature type="transmembrane region" description="Helical" evidence="17">
    <location>
        <begin position="102"/>
        <end position="120"/>
    </location>
</feature>
<evidence type="ECO:0000313" key="20">
    <source>
        <dbReference type="EMBL" id="SEI59288.1"/>
    </source>
</evidence>
<reference evidence="21" key="1">
    <citation type="submission" date="2016-10" db="EMBL/GenBank/DDBJ databases">
        <authorList>
            <person name="Varghese N."/>
            <person name="Submissions S."/>
        </authorList>
    </citation>
    <scope>NUCLEOTIDE SEQUENCE [LARGE SCALE GENOMIC DNA]</scope>
    <source>
        <strain evidence="21">DSM 25751</strain>
    </source>
</reference>
<dbReference type="NCBIfam" id="TIGR00853">
    <property type="entry name" value="pts-lac"/>
    <property type="match status" value="1"/>
</dbReference>
<evidence type="ECO:0000259" key="19">
    <source>
        <dbReference type="PROSITE" id="PS51105"/>
    </source>
</evidence>
<feature type="transmembrane region" description="Helical" evidence="17">
    <location>
        <begin position="221"/>
        <end position="238"/>
    </location>
</feature>
<keyword evidence="10 17" id="KW-0812">Transmembrane</keyword>
<dbReference type="InterPro" id="IPR003352">
    <property type="entry name" value="PTS_EIIC"/>
</dbReference>
<dbReference type="NCBIfam" id="TIGR00394">
    <property type="entry name" value="lac_pts_IIC"/>
    <property type="match status" value="1"/>
</dbReference>
<dbReference type="RefSeq" id="WP_091633018.1">
    <property type="nucleotide sequence ID" value="NZ_FNYW01000004.1"/>
</dbReference>
<keyword evidence="9" id="KW-0598">Phosphotransferase system</keyword>
<sequence>MNNLIAQIEKMKPFFEKVSRNKYLRSVRDGFIAAMPVVLFSSVFMLLAYVPNIFGFYWSESIEAIIIKPYNYSMGILGLLVAGTTAKSLTDSFNRDLPKNNQINNISTMLAAIVGFLLLSSDPIVGGFASGYLGSTGLLSAFVSAFVVVNIYNIFIKNNITIKMPKEVPPNISQTFKDLLPFAASSLLLLIVDIVIRSIVGINFAQAVIQMFQPLFTAADGYLGLALIYGAMSFFWFIGIHGPSIVEPAISAIIYLNLDANLRLFQAGEHASHVLTPGAQHFVATLGGTGATFVVPFMFMLMAKSKQNKAIGKASFVPTSFGVNEPILFGAPIVLNPVFFIPFMIAPIANIWLFKVFVDILKMNSILYFLPWTTPGPIGLVLGTGFAPLAFLLAILLLAMDVLIYYPFFKVYDEQMFEKENKIVAEEAQKENTPKKSVDDLVYAMNEKEDNDEKNVLVLCAGGGTSGLLANALSKAAKEYNVPINSAAGSYGAHYDIMKDYDLIILAPQVASNYADIKKDADRLGIKLVKTKGKEYISLTNDPKGSLNFVLDILNEEQDHVSNDPTLSQEGI</sequence>
<dbReference type="Gene3D" id="3.40.50.2300">
    <property type="match status" value="1"/>
</dbReference>
<evidence type="ECO:0000256" key="4">
    <source>
        <dbReference type="ARBA" id="ARBA00022448"/>
    </source>
</evidence>
<dbReference type="InterPro" id="IPR051088">
    <property type="entry name" value="PTS_Sugar-EIIC/EIIB"/>
</dbReference>
<dbReference type="PROSITE" id="PS51100">
    <property type="entry name" value="PTS_EIIB_TYPE_3"/>
    <property type="match status" value="1"/>
</dbReference>
<keyword evidence="21" id="KW-1185">Reference proteome</keyword>
<dbReference type="PANTHER" id="PTHR33989">
    <property type="match status" value="1"/>
</dbReference>
<dbReference type="InterPro" id="IPR003501">
    <property type="entry name" value="PTS_EIIB_2/3"/>
</dbReference>
<dbReference type="GO" id="GO:0022869">
    <property type="term" value="F:protein-N(PI)-phosphohistidine-lactose phosphotransferase system transporter activity"/>
    <property type="evidence" value="ECO:0007669"/>
    <property type="project" value="InterPro"/>
</dbReference>
<dbReference type="SUPFAM" id="SSF52794">
    <property type="entry name" value="PTS system IIB component-like"/>
    <property type="match status" value="1"/>
</dbReference>
<feature type="transmembrane region" description="Helical" evidence="17">
    <location>
        <begin position="70"/>
        <end position="90"/>
    </location>
</feature>
<evidence type="ECO:0000256" key="3">
    <source>
        <dbReference type="ARBA" id="ARBA00020834"/>
    </source>
</evidence>
<evidence type="ECO:0000256" key="16">
    <source>
        <dbReference type="PROSITE-ProRule" id="PRU00423"/>
    </source>
</evidence>
<evidence type="ECO:0000259" key="18">
    <source>
        <dbReference type="PROSITE" id="PS51100"/>
    </source>
</evidence>
<comment type="subcellular location">
    <subcellularLocation>
        <location evidence="1">Cell membrane</location>
        <topology evidence="1">Multi-pass membrane protein</topology>
    </subcellularLocation>
</comment>
<feature type="transmembrane region" description="Helical" evidence="17">
    <location>
        <begin position="132"/>
        <end position="156"/>
    </location>
</feature>
<evidence type="ECO:0000256" key="15">
    <source>
        <dbReference type="ARBA" id="ARBA00048444"/>
    </source>
</evidence>
<evidence type="ECO:0000256" key="13">
    <source>
        <dbReference type="ARBA" id="ARBA00023136"/>
    </source>
</evidence>
<keyword evidence="6" id="KW-0597">Phosphoprotein</keyword>
<evidence type="ECO:0000256" key="9">
    <source>
        <dbReference type="ARBA" id="ARBA00022683"/>
    </source>
</evidence>
<keyword evidence="4" id="KW-0813">Transport</keyword>
<dbReference type="PROSITE" id="PS51105">
    <property type="entry name" value="PTS_EIIC_TYPE_3"/>
    <property type="match status" value="1"/>
</dbReference>
<dbReference type="GO" id="GO:1901264">
    <property type="term" value="P:carbohydrate derivative transport"/>
    <property type="evidence" value="ECO:0007669"/>
    <property type="project" value="TreeGrafter"/>
</dbReference>
<dbReference type="Pfam" id="PF02302">
    <property type="entry name" value="PTS_IIB"/>
    <property type="match status" value="1"/>
</dbReference>
<evidence type="ECO:0000256" key="1">
    <source>
        <dbReference type="ARBA" id="ARBA00004651"/>
    </source>
</evidence>
<dbReference type="EMBL" id="FNYW01000004">
    <property type="protein sequence ID" value="SEI59288.1"/>
    <property type="molecule type" value="Genomic_DNA"/>
</dbReference>
<feature type="domain" description="PTS EIIB type-3" evidence="18">
    <location>
        <begin position="453"/>
        <end position="556"/>
    </location>
</feature>
<evidence type="ECO:0000256" key="10">
    <source>
        <dbReference type="ARBA" id="ARBA00022692"/>
    </source>
</evidence>
<evidence type="ECO:0000256" key="12">
    <source>
        <dbReference type="ARBA" id="ARBA00022989"/>
    </source>
</evidence>
<evidence type="ECO:0000256" key="5">
    <source>
        <dbReference type="ARBA" id="ARBA00022475"/>
    </source>
</evidence>
<evidence type="ECO:0000256" key="14">
    <source>
        <dbReference type="ARBA" id="ARBA00029639"/>
    </source>
</evidence>
<dbReference type="InterPro" id="IPR041713">
    <property type="entry name" value="PTS_IIB"/>
</dbReference>
<feature type="transmembrane region" description="Helical" evidence="17">
    <location>
        <begin position="378"/>
        <end position="406"/>
    </location>
</feature>
<dbReference type="AlphaFoldDB" id="A0A1H6RTU2"/>
<evidence type="ECO:0000256" key="8">
    <source>
        <dbReference type="ARBA" id="ARBA00022679"/>
    </source>
</evidence>
<feature type="modified residue" description="Phosphocysteine; by EIIA" evidence="16">
    <location>
        <position position="460"/>
    </location>
</feature>
<dbReference type="GO" id="GO:0005886">
    <property type="term" value="C:plasma membrane"/>
    <property type="evidence" value="ECO:0007669"/>
    <property type="project" value="UniProtKB-SubCell"/>
</dbReference>
<dbReference type="STRING" id="1130080.SAMN04488113_10499"/>
<evidence type="ECO:0000256" key="6">
    <source>
        <dbReference type="ARBA" id="ARBA00022553"/>
    </source>
</evidence>
<evidence type="ECO:0000256" key="7">
    <source>
        <dbReference type="ARBA" id="ARBA00022597"/>
    </source>
</evidence>
<dbReference type="Proteomes" id="UP000198564">
    <property type="component" value="Unassembled WGS sequence"/>
</dbReference>
<feature type="domain" description="PTS EIIC type-3" evidence="19">
    <location>
        <begin position="7"/>
        <end position="408"/>
    </location>
</feature>
<dbReference type="InterPro" id="IPR004801">
    <property type="entry name" value="LacE"/>
</dbReference>
<keyword evidence="11" id="KW-0418">Kinase</keyword>
<name>A0A1H6RTU2_9LACT</name>
<dbReference type="Pfam" id="PF02378">
    <property type="entry name" value="PTS_EIIC"/>
    <property type="match status" value="1"/>
</dbReference>
<evidence type="ECO:0000256" key="2">
    <source>
        <dbReference type="ARBA" id="ARBA00012802"/>
    </source>
</evidence>
<keyword evidence="13 17" id="KW-0472">Membrane</keyword>
<proteinExistence type="predicted"/>
<dbReference type="InterPro" id="IPR013012">
    <property type="entry name" value="PTS_EIIB_3"/>
</dbReference>
<dbReference type="InterPro" id="IPR004501">
    <property type="entry name" value="PTS_EIIC_3"/>
</dbReference>
<keyword evidence="7" id="KW-0762">Sugar transport</keyword>
<protein>
    <recommendedName>
        <fullName evidence="3">PTS system lactose-specific EIICB component</fullName>
        <ecNumber evidence="2">2.7.1.207</ecNumber>
    </recommendedName>
    <alternativeName>
        <fullName evidence="14">EIICB-Lac</fullName>
    </alternativeName>
</protein>
<dbReference type="GO" id="GO:0016301">
    <property type="term" value="F:kinase activity"/>
    <property type="evidence" value="ECO:0007669"/>
    <property type="project" value="UniProtKB-KW"/>
</dbReference>
<feature type="transmembrane region" description="Helical" evidence="17">
    <location>
        <begin position="338"/>
        <end position="358"/>
    </location>
</feature>
<feature type="transmembrane region" description="Helical" evidence="17">
    <location>
        <begin position="282"/>
        <end position="303"/>
    </location>
</feature>
<dbReference type="OrthoDB" id="1641940at2"/>
<dbReference type="GO" id="GO:0009401">
    <property type="term" value="P:phosphoenolpyruvate-dependent sugar phosphotransferase system"/>
    <property type="evidence" value="ECO:0007669"/>
    <property type="project" value="UniProtKB-KW"/>
</dbReference>
<evidence type="ECO:0000256" key="17">
    <source>
        <dbReference type="SAM" id="Phobius"/>
    </source>
</evidence>
<feature type="transmembrane region" description="Helical" evidence="17">
    <location>
        <begin position="30"/>
        <end position="50"/>
    </location>
</feature>
<organism evidence="20 21">
    <name type="scientific">Alkalibacterium gilvum</name>
    <dbReference type="NCBI Taxonomy" id="1130080"/>
    <lineage>
        <taxon>Bacteria</taxon>
        <taxon>Bacillati</taxon>
        <taxon>Bacillota</taxon>
        <taxon>Bacilli</taxon>
        <taxon>Lactobacillales</taxon>
        <taxon>Carnobacteriaceae</taxon>
        <taxon>Alkalibacterium</taxon>
    </lineage>
</organism>
<gene>
    <name evidence="20" type="ORF">SAMN04488113_10499</name>
</gene>
<accession>A0A1H6RTU2</accession>
<keyword evidence="12 17" id="KW-1133">Transmembrane helix</keyword>
<evidence type="ECO:0000313" key="21">
    <source>
        <dbReference type="Proteomes" id="UP000198564"/>
    </source>
</evidence>
<dbReference type="PANTHER" id="PTHR33989:SF8">
    <property type="entry name" value="PERMEASE IIC COMPONENT"/>
    <property type="match status" value="1"/>
</dbReference>
<dbReference type="EC" id="2.7.1.207" evidence="2"/>
<keyword evidence="8" id="KW-0808">Transferase</keyword>
<evidence type="ECO:0000256" key="11">
    <source>
        <dbReference type="ARBA" id="ARBA00022777"/>
    </source>
</evidence>